<dbReference type="EMBL" id="JACDUR010000006">
    <property type="protein sequence ID" value="MBA2894640.1"/>
    <property type="molecule type" value="Genomic_DNA"/>
</dbReference>
<dbReference type="GO" id="GO:0042956">
    <property type="term" value="P:maltodextrin transmembrane transport"/>
    <property type="evidence" value="ECO:0007669"/>
    <property type="project" value="TreeGrafter"/>
</dbReference>
<keyword evidence="3 4" id="KW-0732">Signal</keyword>
<evidence type="ECO:0000256" key="4">
    <source>
        <dbReference type="SAM" id="SignalP"/>
    </source>
</evidence>
<sequence>MRKLAAAGLAAALGIVLAGCGSGGSGSGSDKSTVTLWMYPVIGDQAKSQAFWAKVEKDFEAKNTSVDLKIDMQPWEGRQEKVTTALAAKKGFDLVVLGPDQIPQYAQQGTLEPVDDIIAAEKASYLPNSLAALTVDGKLYGVPVYQTITAPIYNKKLFADAGVTEIPDTLAELKEAAPKLAANKVAVLDYPGKPEVSLNQSFYPIFWANGGSIFAADGKTVAFNGPEGVESLQFLLDLKAAGGLPENTASKGNDIEGGALAGGQSAMYHAATALQAVQLGKVIGDENVGIGLPLEGRKRVAFGIPGGLVMAKHSENKEAAKKFAAYLSSPAVAADLAKESGFFSARTDVTIPGQTPAAAEFAKSLEFAFPGDTHPKARQVMGIVAAHLQAALLGKEDAKTALDGAAQEANTLLASGG</sequence>
<evidence type="ECO:0000256" key="1">
    <source>
        <dbReference type="ARBA" id="ARBA00008520"/>
    </source>
</evidence>
<feature type="signal peptide" evidence="4">
    <location>
        <begin position="1"/>
        <end position="18"/>
    </location>
</feature>
<dbReference type="Proteomes" id="UP000530928">
    <property type="component" value="Unassembled WGS sequence"/>
</dbReference>
<evidence type="ECO:0000313" key="6">
    <source>
        <dbReference type="Proteomes" id="UP000530928"/>
    </source>
</evidence>
<protein>
    <submittedName>
        <fullName evidence="5">Multiple sugar transport system substrate-binding protein</fullName>
    </submittedName>
</protein>
<accession>A0A7W0HT39</accession>
<feature type="chain" id="PRO_5038691161" evidence="4">
    <location>
        <begin position="19"/>
        <end position="417"/>
    </location>
</feature>
<organism evidence="5 6">
    <name type="scientific">Nonomuraea soli</name>
    <dbReference type="NCBI Taxonomy" id="1032476"/>
    <lineage>
        <taxon>Bacteria</taxon>
        <taxon>Bacillati</taxon>
        <taxon>Actinomycetota</taxon>
        <taxon>Actinomycetes</taxon>
        <taxon>Streptosporangiales</taxon>
        <taxon>Streptosporangiaceae</taxon>
        <taxon>Nonomuraea</taxon>
    </lineage>
</organism>
<dbReference type="PROSITE" id="PS51257">
    <property type="entry name" value="PROKAR_LIPOPROTEIN"/>
    <property type="match status" value="1"/>
</dbReference>
<reference evidence="5 6" key="1">
    <citation type="submission" date="2020-07" db="EMBL/GenBank/DDBJ databases">
        <title>Genomic Encyclopedia of Type Strains, Phase IV (KMG-IV): sequencing the most valuable type-strain genomes for metagenomic binning, comparative biology and taxonomic classification.</title>
        <authorList>
            <person name="Goeker M."/>
        </authorList>
    </citation>
    <scope>NUCLEOTIDE SEQUENCE [LARGE SCALE GENOMIC DNA]</scope>
    <source>
        <strain evidence="5 6">DSM 45533</strain>
    </source>
</reference>
<dbReference type="PANTHER" id="PTHR30061:SF50">
    <property type="entry name" value="MALTOSE_MALTODEXTRIN-BINDING PERIPLASMIC PROTEIN"/>
    <property type="match status" value="1"/>
</dbReference>
<dbReference type="InterPro" id="IPR006059">
    <property type="entry name" value="SBP"/>
</dbReference>
<dbReference type="GO" id="GO:0055052">
    <property type="term" value="C:ATP-binding cassette (ABC) transporter complex, substrate-binding subunit-containing"/>
    <property type="evidence" value="ECO:0007669"/>
    <property type="project" value="TreeGrafter"/>
</dbReference>
<keyword evidence="2" id="KW-0813">Transport</keyword>
<evidence type="ECO:0000256" key="2">
    <source>
        <dbReference type="ARBA" id="ARBA00022448"/>
    </source>
</evidence>
<comment type="caution">
    <text evidence="5">The sequence shown here is derived from an EMBL/GenBank/DDBJ whole genome shotgun (WGS) entry which is preliminary data.</text>
</comment>
<gene>
    <name evidence="5" type="ORF">HNR30_006012</name>
</gene>
<comment type="similarity">
    <text evidence="1">Belongs to the bacterial solute-binding protein 1 family.</text>
</comment>
<keyword evidence="5" id="KW-0762">Sugar transport</keyword>
<evidence type="ECO:0000256" key="3">
    <source>
        <dbReference type="ARBA" id="ARBA00022729"/>
    </source>
</evidence>
<dbReference type="SUPFAM" id="SSF53850">
    <property type="entry name" value="Periplasmic binding protein-like II"/>
    <property type="match status" value="1"/>
</dbReference>
<dbReference type="PANTHER" id="PTHR30061">
    <property type="entry name" value="MALTOSE-BINDING PERIPLASMIC PROTEIN"/>
    <property type="match status" value="1"/>
</dbReference>
<dbReference type="GO" id="GO:0015768">
    <property type="term" value="P:maltose transport"/>
    <property type="evidence" value="ECO:0007669"/>
    <property type="project" value="TreeGrafter"/>
</dbReference>
<evidence type="ECO:0000313" key="5">
    <source>
        <dbReference type="EMBL" id="MBA2894640.1"/>
    </source>
</evidence>
<dbReference type="Gene3D" id="3.40.190.10">
    <property type="entry name" value="Periplasmic binding protein-like II"/>
    <property type="match status" value="1"/>
</dbReference>
<proteinExistence type="inferred from homology"/>
<name>A0A7W0HT39_9ACTN</name>
<dbReference type="AlphaFoldDB" id="A0A7W0HT39"/>
<dbReference type="Pfam" id="PF13416">
    <property type="entry name" value="SBP_bac_8"/>
    <property type="match status" value="1"/>
</dbReference>
<dbReference type="RefSeq" id="WP_181613389.1">
    <property type="nucleotide sequence ID" value="NZ_BAABAM010000004.1"/>
</dbReference>
<dbReference type="GO" id="GO:1901982">
    <property type="term" value="F:maltose binding"/>
    <property type="evidence" value="ECO:0007669"/>
    <property type="project" value="TreeGrafter"/>
</dbReference>
<keyword evidence="6" id="KW-1185">Reference proteome</keyword>
<dbReference type="CDD" id="cd13585">
    <property type="entry name" value="PBP2_TMBP_like"/>
    <property type="match status" value="1"/>
</dbReference>